<dbReference type="PANTHER" id="PTHR45702:SF3">
    <property type="entry name" value="KUZBANIAN-LIKE, ISOFORM A"/>
    <property type="match status" value="1"/>
</dbReference>
<dbReference type="AlphaFoldDB" id="A0A087U6Q2"/>
<dbReference type="STRING" id="407821.A0A087U6Q2"/>
<keyword evidence="3" id="KW-1185">Reference proteome</keyword>
<proteinExistence type="predicted"/>
<dbReference type="GO" id="GO:0007229">
    <property type="term" value="P:integrin-mediated signaling pathway"/>
    <property type="evidence" value="ECO:0007669"/>
    <property type="project" value="UniProtKB-KW"/>
</dbReference>
<dbReference type="EMBL" id="KK118469">
    <property type="protein sequence ID" value="KFM73041.1"/>
    <property type="molecule type" value="Genomic_DNA"/>
</dbReference>
<dbReference type="Proteomes" id="UP000054359">
    <property type="component" value="Unassembled WGS sequence"/>
</dbReference>
<dbReference type="GO" id="GO:0005886">
    <property type="term" value="C:plasma membrane"/>
    <property type="evidence" value="ECO:0007669"/>
    <property type="project" value="TreeGrafter"/>
</dbReference>
<sequence>MTVSFGFPYGIVGFLSFAILASCLKVKSDQVLNDYILHFEPVFYDQYFLRDQHRRSIRSPMDRYFTLQFTAFKRVFRLKLKRDTWVFAEDTKFESSKTAVQYDKARALAGFVEGEENSSVHGVLLDSGLFDGTIRIDDEEYYVEPAKNYFSPLQHFHSVVYKLSDVHFP</sequence>
<evidence type="ECO:0000256" key="1">
    <source>
        <dbReference type="SAM" id="Phobius"/>
    </source>
</evidence>
<keyword evidence="2" id="KW-0401">Integrin</keyword>
<dbReference type="OMA" id="WTNSNIS"/>
<dbReference type="GO" id="GO:0006509">
    <property type="term" value="P:membrane protein ectodomain proteolysis"/>
    <property type="evidence" value="ECO:0007669"/>
    <property type="project" value="TreeGrafter"/>
</dbReference>
<dbReference type="GO" id="GO:0007219">
    <property type="term" value="P:Notch signaling pathway"/>
    <property type="evidence" value="ECO:0007669"/>
    <property type="project" value="TreeGrafter"/>
</dbReference>
<evidence type="ECO:0000313" key="3">
    <source>
        <dbReference type="Proteomes" id="UP000054359"/>
    </source>
</evidence>
<evidence type="ECO:0000313" key="2">
    <source>
        <dbReference type="EMBL" id="KFM73041.1"/>
    </source>
</evidence>
<dbReference type="GO" id="GO:0004222">
    <property type="term" value="F:metalloendopeptidase activity"/>
    <property type="evidence" value="ECO:0007669"/>
    <property type="project" value="TreeGrafter"/>
</dbReference>
<organism evidence="2 3">
    <name type="scientific">Stegodyphus mimosarum</name>
    <name type="common">African social velvet spider</name>
    <dbReference type="NCBI Taxonomy" id="407821"/>
    <lineage>
        <taxon>Eukaryota</taxon>
        <taxon>Metazoa</taxon>
        <taxon>Ecdysozoa</taxon>
        <taxon>Arthropoda</taxon>
        <taxon>Chelicerata</taxon>
        <taxon>Arachnida</taxon>
        <taxon>Araneae</taxon>
        <taxon>Araneomorphae</taxon>
        <taxon>Entelegynae</taxon>
        <taxon>Eresoidea</taxon>
        <taxon>Eresidae</taxon>
        <taxon>Stegodyphus</taxon>
    </lineage>
</organism>
<keyword evidence="1" id="KW-1133">Transmembrane helix</keyword>
<dbReference type="PANTHER" id="PTHR45702">
    <property type="entry name" value="ADAM10/ADAM17 METALLOPEPTIDASE FAMILY MEMBER"/>
    <property type="match status" value="1"/>
</dbReference>
<protein>
    <submittedName>
        <fullName evidence="2">Disintegrin and metalloproteinase domain-containing protein 10</fullName>
    </submittedName>
</protein>
<dbReference type="InterPro" id="IPR051489">
    <property type="entry name" value="ADAM_Metalloproteinase"/>
</dbReference>
<dbReference type="OrthoDB" id="2149267at2759"/>
<keyword evidence="1" id="KW-0472">Membrane</keyword>
<reference evidence="2 3" key="1">
    <citation type="submission" date="2013-11" db="EMBL/GenBank/DDBJ databases">
        <title>Genome sequencing of Stegodyphus mimosarum.</title>
        <authorList>
            <person name="Bechsgaard J."/>
        </authorList>
    </citation>
    <scope>NUCLEOTIDE SEQUENCE [LARGE SCALE GENOMIC DNA]</scope>
</reference>
<feature type="non-terminal residue" evidence="2">
    <location>
        <position position="169"/>
    </location>
</feature>
<feature type="transmembrane region" description="Helical" evidence="1">
    <location>
        <begin position="6"/>
        <end position="24"/>
    </location>
</feature>
<accession>A0A087U6Q2</accession>
<name>A0A087U6Q2_STEMI</name>
<gene>
    <name evidence="2" type="ORF">X975_05226</name>
</gene>
<keyword evidence="1" id="KW-0812">Transmembrane</keyword>